<feature type="domain" description="Phasin" evidence="2">
    <location>
        <begin position="33"/>
        <end position="121"/>
    </location>
</feature>
<keyword evidence="4" id="KW-1185">Reference proteome</keyword>
<feature type="region of interest" description="Disordered" evidence="1">
    <location>
        <begin position="72"/>
        <end position="93"/>
    </location>
</feature>
<evidence type="ECO:0000313" key="4">
    <source>
        <dbReference type="Proteomes" id="UP000050786"/>
    </source>
</evidence>
<dbReference type="AlphaFoldDB" id="A0A0P1E728"/>
<evidence type="ECO:0000259" key="2">
    <source>
        <dbReference type="Pfam" id="PF09361"/>
    </source>
</evidence>
<evidence type="ECO:0000256" key="1">
    <source>
        <dbReference type="SAM" id="MobiDB-lite"/>
    </source>
</evidence>
<dbReference type="RefSeq" id="WP_058274674.1">
    <property type="nucleotide sequence ID" value="NZ_CYPS01000057.1"/>
</dbReference>
<reference evidence="4" key="1">
    <citation type="submission" date="2015-09" db="EMBL/GenBank/DDBJ databases">
        <authorList>
            <person name="Rodrigo-Torres L."/>
            <person name="Arahal D.R."/>
        </authorList>
    </citation>
    <scope>NUCLEOTIDE SEQUENCE [LARGE SCALE GENOMIC DNA]</scope>
    <source>
        <strain evidence="4">CECT 4293</strain>
    </source>
</reference>
<accession>A0A0P1E728</accession>
<organism evidence="3 4">
    <name type="scientific">Ruegeria atlantica</name>
    <dbReference type="NCBI Taxonomy" id="81569"/>
    <lineage>
        <taxon>Bacteria</taxon>
        <taxon>Pseudomonadati</taxon>
        <taxon>Pseudomonadota</taxon>
        <taxon>Alphaproteobacteria</taxon>
        <taxon>Rhodobacterales</taxon>
        <taxon>Roseobacteraceae</taxon>
        <taxon>Ruegeria</taxon>
    </lineage>
</organism>
<dbReference type="Proteomes" id="UP000050786">
    <property type="component" value="Unassembled WGS sequence"/>
</dbReference>
<name>A0A0P1E728_9RHOB</name>
<evidence type="ECO:0000313" key="3">
    <source>
        <dbReference type="EMBL" id="CUH44710.1"/>
    </source>
</evidence>
<protein>
    <recommendedName>
        <fullName evidence="2">Phasin domain-containing protein</fullName>
    </recommendedName>
</protein>
<dbReference type="Pfam" id="PF09361">
    <property type="entry name" value="Phasin_2"/>
    <property type="match status" value="1"/>
</dbReference>
<dbReference type="InterPro" id="IPR018968">
    <property type="entry name" value="Phasin"/>
</dbReference>
<proteinExistence type="predicted"/>
<feature type="compositionally biased region" description="Polar residues" evidence="1">
    <location>
        <begin position="75"/>
        <end position="91"/>
    </location>
</feature>
<gene>
    <name evidence="3" type="ORF">RUM4293_03616</name>
</gene>
<dbReference type="EMBL" id="CYPS01000057">
    <property type="protein sequence ID" value="CUH44710.1"/>
    <property type="molecule type" value="Genomic_DNA"/>
</dbReference>
<sequence>MSTKKSNTNSPTSLLDAFKQIQPPMSGNSAFGAQIEQFWDAQEKLLEETEAFAQHWFERRHEAVRTALQAARKVSSANPSDPSKALQSMTEWQRHSAERLVADAQEWFETVARCASYVAETEAEAVEKTVGDVAAATKSAGKSSKSEPV</sequence>